<evidence type="ECO:0000256" key="2">
    <source>
        <dbReference type="ARBA" id="ARBA00022729"/>
    </source>
</evidence>
<dbReference type="FunFam" id="2.60.40.10:FF:000142">
    <property type="entry name" value="V-set domain-containing T-cell activation inhibitor 1"/>
    <property type="match status" value="1"/>
</dbReference>
<reference evidence="11" key="1">
    <citation type="journal article" date="2023" name="Science">
        <title>Genome structures resolve the early diversification of teleost fishes.</title>
        <authorList>
            <person name="Parey E."/>
            <person name="Louis A."/>
            <person name="Montfort J."/>
            <person name="Bouchez O."/>
            <person name="Roques C."/>
            <person name="Iampietro C."/>
            <person name="Lluch J."/>
            <person name="Castinel A."/>
            <person name="Donnadieu C."/>
            <person name="Desvignes T."/>
            <person name="Floi Bucao C."/>
            <person name="Jouanno E."/>
            <person name="Wen M."/>
            <person name="Mejri S."/>
            <person name="Dirks R."/>
            <person name="Jansen H."/>
            <person name="Henkel C."/>
            <person name="Chen W.J."/>
            <person name="Zahm M."/>
            <person name="Cabau C."/>
            <person name="Klopp C."/>
            <person name="Thompson A.W."/>
            <person name="Robinson-Rechavi M."/>
            <person name="Braasch I."/>
            <person name="Lecointre G."/>
            <person name="Bobe J."/>
            <person name="Postlethwait J.H."/>
            <person name="Berthelot C."/>
            <person name="Roest Crollius H."/>
            <person name="Guiguen Y."/>
        </authorList>
    </citation>
    <scope>NUCLEOTIDE SEQUENCE</scope>
    <source>
        <strain evidence="11">WJC10195</strain>
    </source>
</reference>
<dbReference type="EMBL" id="JAINUF010000017">
    <property type="protein sequence ID" value="KAJ8338707.1"/>
    <property type="molecule type" value="Genomic_DNA"/>
</dbReference>
<dbReference type="GO" id="GO:0009897">
    <property type="term" value="C:external side of plasma membrane"/>
    <property type="evidence" value="ECO:0007669"/>
    <property type="project" value="TreeGrafter"/>
</dbReference>
<dbReference type="GO" id="GO:0050863">
    <property type="term" value="P:regulation of T cell activation"/>
    <property type="evidence" value="ECO:0007669"/>
    <property type="project" value="UniProtKB-ARBA"/>
</dbReference>
<feature type="chain" id="PRO_5040368439" description="Ig-like domain-containing protein" evidence="9">
    <location>
        <begin position="25"/>
        <end position="289"/>
    </location>
</feature>
<evidence type="ECO:0000256" key="6">
    <source>
        <dbReference type="ARBA" id="ARBA00023319"/>
    </source>
</evidence>
<gene>
    <name evidence="11" type="ORF">SKAU_G00354930</name>
</gene>
<dbReference type="Gene3D" id="2.60.40.10">
    <property type="entry name" value="Immunoglobulins"/>
    <property type="match status" value="2"/>
</dbReference>
<comment type="caution">
    <text evidence="11">The sequence shown here is derived from an EMBL/GenBank/DDBJ whole genome shotgun (WGS) entry which is preliminary data.</text>
</comment>
<dbReference type="PANTHER" id="PTHR24100">
    <property type="entry name" value="BUTYROPHILIN"/>
    <property type="match status" value="1"/>
</dbReference>
<dbReference type="PROSITE" id="PS50835">
    <property type="entry name" value="IG_LIKE"/>
    <property type="match status" value="1"/>
</dbReference>
<evidence type="ECO:0000256" key="8">
    <source>
        <dbReference type="SAM" id="Phobius"/>
    </source>
</evidence>
<dbReference type="SMART" id="SM00409">
    <property type="entry name" value="IG"/>
    <property type="match status" value="1"/>
</dbReference>
<keyword evidence="2 9" id="KW-0732">Signal</keyword>
<evidence type="ECO:0000256" key="5">
    <source>
        <dbReference type="ARBA" id="ARBA00023180"/>
    </source>
</evidence>
<dbReference type="InterPro" id="IPR003599">
    <property type="entry name" value="Ig_sub"/>
</dbReference>
<dbReference type="SUPFAM" id="SSF48726">
    <property type="entry name" value="Immunoglobulin"/>
    <property type="match status" value="1"/>
</dbReference>
<dbReference type="GO" id="GO:0005102">
    <property type="term" value="F:signaling receptor binding"/>
    <property type="evidence" value="ECO:0007669"/>
    <property type="project" value="TreeGrafter"/>
</dbReference>
<dbReference type="GO" id="GO:1903037">
    <property type="term" value="P:regulation of leukocyte cell-cell adhesion"/>
    <property type="evidence" value="ECO:0007669"/>
    <property type="project" value="UniProtKB-ARBA"/>
</dbReference>
<name>A0A9Q1EH85_SYNKA</name>
<dbReference type="InterPro" id="IPR036179">
    <property type="entry name" value="Ig-like_dom_sf"/>
</dbReference>
<keyword evidence="8" id="KW-0812">Transmembrane</keyword>
<organism evidence="11 12">
    <name type="scientific">Synaphobranchus kaupii</name>
    <name type="common">Kaup's arrowtooth eel</name>
    <dbReference type="NCBI Taxonomy" id="118154"/>
    <lineage>
        <taxon>Eukaryota</taxon>
        <taxon>Metazoa</taxon>
        <taxon>Chordata</taxon>
        <taxon>Craniata</taxon>
        <taxon>Vertebrata</taxon>
        <taxon>Euteleostomi</taxon>
        <taxon>Actinopterygii</taxon>
        <taxon>Neopterygii</taxon>
        <taxon>Teleostei</taxon>
        <taxon>Anguilliformes</taxon>
        <taxon>Synaphobranchidae</taxon>
        <taxon>Synaphobranchus</taxon>
    </lineage>
</organism>
<feature type="transmembrane region" description="Helical" evidence="8">
    <location>
        <begin position="235"/>
        <end position="257"/>
    </location>
</feature>
<keyword evidence="3 8" id="KW-0472">Membrane</keyword>
<evidence type="ECO:0000313" key="12">
    <source>
        <dbReference type="Proteomes" id="UP001152622"/>
    </source>
</evidence>
<proteinExistence type="predicted"/>
<keyword evidence="12" id="KW-1185">Reference proteome</keyword>
<protein>
    <recommendedName>
        <fullName evidence="10">Ig-like domain-containing protein</fullName>
    </recommendedName>
</protein>
<dbReference type="GO" id="GO:0050852">
    <property type="term" value="P:T cell receptor signaling pathway"/>
    <property type="evidence" value="ECO:0007669"/>
    <property type="project" value="TreeGrafter"/>
</dbReference>
<dbReference type="PANTHER" id="PTHR24100:SF145">
    <property type="entry name" value="CD276 ANTIGEN"/>
    <property type="match status" value="1"/>
</dbReference>
<dbReference type="InterPro" id="IPR013783">
    <property type="entry name" value="Ig-like_fold"/>
</dbReference>
<dbReference type="GO" id="GO:0001817">
    <property type="term" value="P:regulation of cytokine production"/>
    <property type="evidence" value="ECO:0007669"/>
    <property type="project" value="TreeGrafter"/>
</dbReference>
<comment type="subcellular location">
    <subcellularLocation>
        <location evidence="1">Membrane</location>
    </subcellularLocation>
</comment>
<dbReference type="InterPro" id="IPR050504">
    <property type="entry name" value="IgSF_BTN/MOG"/>
</dbReference>
<keyword evidence="8" id="KW-1133">Transmembrane helix</keyword>
<dbReference type="SMART" id="SM00408">
    <property type="entry name" value="IGc2"/>
    <property type="match status" value="1"/>
</dbReference>
<keyword evidence="5" id="KW-0325">Glycoprotein</keyword>
<sequence length="289" mass="32072">MKSLLLFGTFWAICLFTILTAGEAQVTLVVAAPGSDITLGCFFTQRETNNPLHVRLIWLHRDTEVVHRYSNGRDQLQRQSPAYRGRTKLYPDQIAAGNASLRLTGVQESDHGKYTCVVDNEMGSFLVQVSVRVAAPYSEPQLSTQTTCKNITVRLTSSEGFPQPTLNWSWAGGSEVTHLSLDSRGRYEVRSEMALQTNDTLTVTVEMKLEVLNQSFSRTVTLHPLPECSVKRDRLWLLAPVVLLILVLALLLILLYIRRPPTGSDIDKDSFSSEGSGGGVMSESLQKNT</sequence>
<evidence type="ECO:0000256" key="3">
    <source>
        <dbReference type="ARBA" id="ARBA00023136"/>
    </source>
</evidence>
<dbReference type="Pfam" id="PF07686">
    <property type="entry name" value="V-set"/>
    <property type="match status" value="1"/>
</dbReference>
<evidence type="ECO:0000259" key="10">
    <source>
        <dbReference type="PROSITE" id="PS50835"/>
    </source>
</evidence>
<evidence type="ECO:0000313" key="11">
    <source>
        <dbReference type="EMBL" id="KAJ8338707.1"/>
    </source>
</evidence>
<dbReference type="InterPro" id="IPR003598">
    <property type="entry name" value="Ig_sub2"/>
</dbReference>
<evidence type="ECO:0000256" key="4">
    <source>
        <dbReference type="ARBA" id="ARBA00023157"/>
    </source>
</evidence>
<dbReference type="Proteomes" id="UP001152622">
    <property type="component" value="Chromosome 17"/>
</dbReference>
<dbReference type="InterPro" id="IPR007110">
    <property type="entry name" value="Ig-like_dom"/>
</dbReference>
<dbReference type="InterPro" id="IPR013106">
    <property type="entry name" value="Ig_V-set"/>
</dbReference>
<feature type="domain" description="Ig-like" evidence="10">
    <location>
        <begin position="24"/>
        <end position="132"/>
    </location>
</feature>
<keyword evidence="4" id="KW-1015">Disulfide bond</keyword>
<keyword evidence="6" id="KW-0393">Immunoglobulin domain</keyword>
<feature type="signal peptide" evidence="9">
    <location>
        <begin position="1"/>
        <end position="24"/>
    </location>
</feature>
<evidence type="ECO:0000256" key="1">
    <source>
        <dbReference type="ARBA" id="ARBA00004370"/>
    </source>
</evidence>
<accession>A0A9Q1EH85</accession>
<feature type="region of interest" description="Disordered" evidence="7">
    <location>
        <begin position="267"/>
        <end position="289"/>
    </location>
</feature>
<evidence type="ECO:0000256" key="9">
    <source>
        <dbReference type="SAM" id="SignalP"/>
    </source>
</evidence>
<dbReference type="AlphaFoldDB" id="A0A9Q1EH85"/>
<dbReference type="OrthoDB" id="8901134at2759"/>
<evidence type="ECO:0000256" key="7">
    <source>
        <dbReference type="SAM" id="MobiDB-lite"/>
    </source>
</evidence>